<dbReference type="EMBL" id="MRTP01000001">
    <property type="protein sequence ID" value="OMF57754.1"/>
    <property type="molecule type" value="Genomic_DNA"/>
</dbReference>
<dbReference type="PANTHER" id="PTHR43877:SF1">
    <property type="entry name" value="ACETYLTRANSFERASE"/>
    <property type="match status" value="1"/>
</dbReference>
<reference evidence="4 5" key="1">
    <citation type="submission" date="2016-11" db="EMBL/GenBank/DDBJ databases">
        <title>Paenibacillus species isolates.</title>
        <authorList>
            <person name="Beno S.M."/>
        </authorList>
    </citation>
    <scope>NUCLEOTIDE SEQUENCE [LARGE SCALE GENOMIC DNA]</scope>
    <source>
        <strain evidence="4 5">FSL R5-0378</strain>
    </source>
</reference>
<dbReference type="GO" id="GO:0016747">
    <property type="term" value="F:acyltransferase activity, transferring groups other than amino-acyl groups"/>
    <property type="evidence" value="ECO:0007669"/>
    <property type="project" value="InterPro"/>
</dbReference>
<accession>A0A1R1F106</accession>
<protein>
    <recommendedName>
        <fullName evidence="3">N-acetyltransferase domain-containing protein</fullName>
    </recommendedName>
</protein>
<dbReference type="RefSeq" id="WP_076166111.1">
    <property type="nucleotide sequence ID" value="NZ_MRTP01000001.1"/>
</dbReference>
<organism evidence="4 5">
    <name type="scientific">Paenibacillus rhizosphaerae</name>
    <dbReference type="NCBI Taxonomy" id="297318"/>
    <lineage>
        <taxon>Bacteria</taxon>
        <taxon>Bacillati</taxon>
        <taxon>Bacillota</taxon>
        <taxon>Bacilli</taxon>
        <taxon>Bacillales</taxon>
        <taxon>Paenibacillaceae</taxon>
        <taxon>Paenibacillus</taxon>
    </lineage>
</organism>
<evidence type="ECO:0000259" key="3">
    <source>
        <dbReference type="PROSITE" id="PS51186"/>
    </source>
</evidence>
<dbReference type="Proteomes" id="UP000187172">
    <property type="component" value="Unassembled WGS sequence"/>
</dbReference>
<evidence type="ECO:0000256" key="1">
    <source>
        <dbReference type="ARBA" id="ARBA00022679"/>
    </source>
</evidence>
<evidence type="ECO:0000256" key="2">
    <source>
        <dbReference type="ARBA" id="ARBA00023315"/>
    </source>
</evidence>
<dbReference type="InterPro" id="IPR016181">
    <property type="entry name" value="Acyl_CoA_acyltransferase"/>
</dbReference>
<feature type="domain" description="N-acetyltransferase" evidence="3">
    <location>
        <begin position="164"/>
        <end position="303"/>
    </location>
</feature>
<keyword evidence="2" id="KW-0012">Acyltransferase</keyword>
<name>A0A1R1F106_9BACL</name>
<dbReference type="InterPro" id="IPR050832">
    <property type="entry name" value="Bact_Acetyltransf"/>
</dbReference>
<dbReference type="PROSITE" id="PS51186">
    <property type="entry name" value="GNAT"/>
    <property type="match status" value="1"/>
</dbReference>
<proteinExistence type="predicted"/>
<dbReference type="Pfam" id="PF00583">
    <property type="entry name" value="Acetyltransf_1"/>
    <property type="match status" value="1"/>
</dbReference>
<dbReference type="SUPFAM" id="SSF55729">
    <property type="entry name" value="Acyl-CoA N-acyltransferases (Nat)"/>
    <property type="match status" value="1"/>
</dbReference>
<sequence>MTLIEVRHFTKEDFQMLGDLYAAVTSRGETVFWWVGDEANWPNVFIAVEGERMIGKGQVSVISEIPAGSPQDHKHQIYLNLKTRPERENDYHLYDLLYEPLLNRAYELKAALPPAHQTLIGIGNQSTEVNNTQYFISKGFSYSKSLYTMQRHLVGEMDQFALSAPYRCIQWDMPSEAGIHEYLAADMEIWPGAPIGMERLMENRMNQAWTSFVVRENDTLVGSVMAWVDAEGDGVIEDVFVREPWRQQGIAKHLLHQALTYLKNIGCECAVLQVETANSSALSLYHAVGFKEVSEEVRYERDL</sequence>
<evidence type="ECO:0000313" key="5">
    <source>
        <dbReference type="Proteomes" id="UP000187172"/>
    </source>
</evidence>
<keyword evidence="5" id="KW-1185">Reference proteome</keyword>
<dbReference type="Gene3D" id="3.40.630.30">
    <property type="match status" value="1"/>
</dbReference>
<dbReference type="CDD" id="cd04301">
    <property type="entry name" value="NAT_SF"/>
    <property type="match status" value="1"/>
</dbReference>
<dbReference type="AlphaFoldDB" id="A0A1R1F106"/>
<comment type="caution">
    <text evidence="4">The sequence shown here is derived from an EMBL/GenBank/DDBJ whole genome shotgun (WGS) entry which is preliminary data.</text>
</comment>
<evidence type="ECO:0000313" key="4">
    <source>
        <dbReference type="EMBL" id="OMF57754.1"/>
    </source>
</evidence>
<dbReference type="PANTHER" id="PTHR43877">
    <property type="entry name" value="AMINOALKYLPHOSPHONATE N-ACETYLTRANSFERASE-RELATED-RELATED"/>
    <property type="match status" value="1"/>
</dbReference>
<dbReference type="STRING" id="297318.BK138_03960"/>
<dbReference type="InterPro" id="IPR000182">
    <property type="entry name" value="GNAT_dom"/>
</dbReference>
<keyword evidence="1" id="KW-0808">Transferase</keyword>
<gene>
    <name evidence="4" type="ORF">BK138_03960</name>
</gene>